<feature type="chain" id="PRO_5017202561" evidence="1">
    <location>
        <begin position="26"/>
        <end position="216"/>
    </location>
</feature>
<dbReference type="RefSeq" id="WP_119796861.1">
    <property type="nucleotide sequence ID" value="NZ_QYZD01000081.1"/>
</dbReference>
<protein>
    <submittedName>
        <fullName evidence="2">Uncharacterized protein</fullName>
    </submittedName>
</protein>
<keyword evidence="1" id="KW-0732">Signal</keyword>
<comment type="caution">
    <text evidence="2">The sequence shown here is derived from an EMBL/GenBank/DDBJ whole genome shotgun (WGS) entry which is preliminary data.</text>
</comment>
<accession>A0A3A3GD03</accession>
<sequence>MKKRLIASLLSVSMAFAAFTPMAFAASEPKPAQGELSQRHTVQIGKDEFSKKVIESIPIMNNYISIKEDKFVLDPAAKKVVEPKIYENFKTGVDQLNIAIKEGFIIVENGQIRANANEFSTNVFSNTYWWGVAITFDDSETKVHAHAMRQSGAVAGLLGGIAVFIPAGWLTALSGLLYNAGANMVANDFDAKNNGKGVTLNLHWLPVPYYEVTTNS</sequence>
<dbReference type="Proteomes" id="UP000266177">
    <property type="component" value="Unassembled WGS sequence"/>
</dbReference>
<dbReference type="EMBL" id="QYZD01000081">
    <property type="protein sequence ID" value="RJG15195.1"/>
    <property type="molecule type" value="Genomic_DNA"/>
</dbReference>
<evidence type="ECO:0000313" key="2">
    <source>
        <dbReference type="EMBL" id="RJG15195.1"/>
    </source>
</evidence>
<name>A0A3A3GD03_PANTH</name>
<feature type="signal peptide" evidence="1">
    <location>
        <begin position="1"/>
        <end position="25"/>
    </location>
</feature>
<dbReference type="OrthoDB" id="2627637at2"/>
<evidence type="ECO:0000256" key="1">
    <source>
        <dbReference type="SAM" id="SignalP"/>
    </source>
</evidence>
<gene>
    <name evidence="2" type="ORF">DQX05_29860</name>
</gene>
<dbReference type="AlphaFoldDB" id="A0A3A3GD03"/>
<reference evidence="2 3" key="1">
    <citation type="submission" date="2018-09" db="EMBL/GenBank/DDBJ databases">
        <title>Paenibacillus SK2017-BO5.</title>
        <authorList>
            <person name="Piskunova J.V."/>
            <person name="Dubiley S.A."/>
            <person name="Severinov K.V."/>
        </authorList>
    </citation>
    <scope>NUCLEOTIDE SEQUENCE [LARGE SCALE GENOMIC DNA]</scope>
    <source>
        <strain evidence="2 3">BO5</strain>
    </source>
</reference>
<organism evidence="2 3">
    <name type="scientific">Paenibacillus thiaminolyticus</name>
    <name type="common">Bacillus thiaminolyticus</name>
    <dbReference type="NCBI Taxonomy" id="49283"/>
    <lineage>
        <taxon>Bacteria</taxon>
        <taxon>Bacillati</taxon>
        <taxon>Bacillota</taxon>
        <taxon>Bacilli</taxon>
        <taxon>Bacillales</taxon>
        <taxon>Paenibacillaceae</taxon>
        <taxon>Paenibacillus</taxon>
    </lineage>
</organism>
<proteinExistence type="predicted"/>
<evidence type="ECO:0000313" key="3">
    <source>
        <dbReference type="Proteomes" id="UP000266177"/>
    </source>
</evidence>